<name>A0ABW7B767_9ACTN</name>
<evidence type="ECO:0000313" key="3">
    <source>
        <dbReference type="Proteomes" id="UP001604267"/>
    </source>
</evidence>
<protein>
    <recommendedName>
        <fullName evidence="4">Lipoprotein</fullName>
    </recommendedName>
</protein>
<accession>A0ABW7B767</accession>
<feature type="region of interest" description="Disordered" evidence="1">
    <location>
        <begin position="31"/>
        <end position="94"/>
    </location>
</feature>
<evidence type="ECO:0000313" key="2">
    <source>
        <dbReference type="EMBL" id="MFG3013020.1"/>
    </source>
</evidence>
<dbReference type="EMBL" id="JBICYV010000010">
    <property type="protein sequence ID" value="MFG3013020.1"/>
    <property type="molecule type" value="Genomic_DNA"/>
</dbReference>
<organism evidence="2 3">
    <name type="scientific">Streptomyces cinerochromogenes</name>
    <dbReference type="NCBI Taxonomy" id="66422"/>
    <lineage>
        <taxon>Bacteria</taxon>
        <taxon>Bacillati</taxon>
        <taxon>Actinomycetota</taxon>
        <taxon>Actinomycetes</taxon>
        <taxon>Kitasatosporales</taxon>
        <taxon>Streptomycetaceae</taxon>
        <taxon>Streptomyces</taxon>
    </lineage>
</organism>
<reference evidence="2 3" key="1">
    <citation type="submission" date="2024-10" db="EMBL/GenBank/DDBJ databases">
        <title>The Natural Products Discovery Center: Release of the First 8490 Sequenced Strains for Exploring Actinobacteria Biosynthetic Diversity.</title>
        <authorList>
            <person name="Kalkreuter E."/>
            <person name="Kautsar S.A."/>
            <person name="Yang D."/>
            <person name="Bader C.D."/>
            <person name="Teijaro C.N."/>
            <person name="Fluegel L."/>
            <person name="Davis C.M."/>
            <person name="Simpson J.R."/>
            <person name="Lauterbach L."/>
            <person name="Steele A.D."/>
            <person name="Gui C."/>
            <person name="Meng S."/>
            <person name="Li G."/>
            <person name="Viehrig K."/>
            <person name="Ye F."/>
            <person name="Su P."/>
            <person name="Kiefer A.F."/>
            <person name="Nichols A."/>
            <person name="Cepeda A.J."/>
            <person name="Yan W."/>
            <person name="Fan B."/>
            <person name="Jiang Y."/>
            <person name="Adhikari A."/>
            <person name="Zheng C.-J."/>
            <person name="Schuster L."/>
            <person name="Cowan T.M."/>
            <person name="Smanski M.J."/>
            <person name="Chevrette M.G."/>
            <person name="De Carvalho L.P.S."/>
            <person name="Shen B."/>
        </authorList>
    </citation>
    <scope>NUCLEOTIDE SEQUENCE [LARGE SCALE GENOMIC DNA]</scope>
    <source>
        <strain evidence="2 3">NPDC048320</strain>
    </source>
</reference>
<comment type="caution">
    <text evidence="2">The sequence shown here is derived from an EMBL/GenBank/DDBJ whole genome shotgun (WGS) entry which is preliminary data.</text>
</comment>
<proteinExistence type="predicted"/>
<evidence type="ECO:0008006" key="4">
    <source>
        <dbReference type="Google" id="ProtNLM"/>
    </source>
</evidence>
<evidence type="ECO:0000256" key="1">
    <source>
        <dbReference type="SAM" id="MobiDB-lite"/>
    </source>
</evidence>
<sequence>MTDNLPGKARVSARFLLVTTAAGTLALTACGTQGSQKADASAPPRSSIAAEAEPKPSRTASGLSKAAQEEAARRAAAAPSGDPVSPTNTAIADPDDYGFGKAAATAARGEVVAYTPRMESGREVVPLTIHNTGDKRMTYTVTVTVVGGTQKSPFTVTEKADGVWPGTTWPTKTDITASGLKGTEGGPKISLKVVKADPFADAH</sequence>
<gene>
    <name evidence="2" type="ORF">ACGFZB_21640</name>
</gene>
<dbReference type="RefSeq" id="WP_392819113.1">
    <property type="nucleotide sequence ID" value="NZ_JBICYV010000010.1"/>
</dbReference>
<keyword evidence="3" id="KW-1185">Reference proteome</keyword>
<dbReference type="Proteomes" id="UP001604267">
    <property type="component" value="Unassembled WGS sequence"/>
</dbReference>